<feature type="compositionally biased region" description="Basic and acidic residues" evidence="1">
    <location>
        <begin position="384"/>
        <end position="397"/>
    </location>
</feature>
<feature type="region of interest" description="Disordered" evidence="1">
    <location>
        <begin position="377"/>
        <end position="422"/>
    </location>
</feature>
<evidence type="ECO:0000256" key="2">
    <source>
        <dbReference type="SAM" id="Phobius"/>
    </source>
</evidence>
<evidence type="ECO:0000313" key="4">
    <source>
        <dbReference type="Proteomes" id="UP001165090"/>
    </source>
</evidence>
<organism evidence="3 4">
    <name type="scientific">Volvox africanus</name>
    <dbReference type="NCBI Taxonomy" id="51714"/>
    <lineage>
        <taxon>Eukaryota</taxon>
        <taxon>Viridiplantae</taxon>
        <taxon>Chlorophyta</taxon>
        <taxon>core chlorophytes</taxon>
        <taxon>Chlorophyceae</taxon>
        <taxon>CS clade</taxon>
        <taxon>Chlamydomonadales</taxon>
        <taxon>Volvocaceae</taxon>
        <taxon>Volvox</taxon>
    </lineage>
</organism>
<dbReference type="InterPro" id="IPR046345">
    <property type="entry name" value="TraB_PrgY-like"/>
</dbReference>
<protein>
    <submittedName>
        <fullName evidence="3">Uncharacterized protein</fullName>
    </submittedName>
</protein>
<proteinExistence type="predicted"/>
<dbReference type="PANTHER" id="PTHR21530">
    <property type="entry name" value="PHEROMONE SHUTDOWN PROTEIN"/>
    <property type="match status" value="1"/>
</dbReference>
<dbReference type="Gene3D" id="3.10.20.310">
    <property type="entry name" value="membrane protein fhac"/>
    <property type="match status" value="1"/>
</dbReference>
<feature type="transmembrane region" description="Helical" evidence="2">
    <location>
        <begin position="539"/>
        <end position="561"/>
    </location>
</feature>
<accession>A0ABQ5RP59</accession>
<dbReference type="PANTHER" id="PTHR21530:SF7">
    <property type="entry name" value="TRAB DOMAIN-CONTAINING PROTEIN"/>
    <property type="match status" value="1"/>
</dbReference>
<feature type="transmembrane region" description="Helical" evidence="2">
    <location>
        <begin position="510"/>
        <end position="533"/>
    </location>
</feature>
<dbReference type="Proteomes" id="UP001165090">
    <property type="component" value="Unassembled WGS sequence"/>
</dbReference>
<dbReference type="EMBL" id="BSDZ01000003">
    <property type="protein sequence ID" value="GLI59093.1"/>
    <property type="molecule type" value="Genomic_DNA"/>
</dbReference>
<keyword evidence="2" id="KW-0472">Membrane</keyword>
<keyword evidence="2" id="KW-1133">Transmembrane helix</keyword>
<evidence type="ECO:0000313" key="3">
    <source>
        <dbReference type="EMBL" id="GLI59093.1"/>
    </source>
</evidence>
<name>A0ABQ5RP59_9CHLO</name>
<keyword evidence="2" id="KW-0812">Transmembrane</keyword>
<evidence type="ECO:0000256" key="1">
    <source>
        <dbReference type="SAM" id="MobiDB-lite"/>
    </source>
</evidence>
<sequence length="712" mass="74251">MQGGSLSSAPKAGRGCRQAFRSGAASWPRRGILTCRASAVLEKSAKTAGPTSIALPPFLRNNVVILEAPNPTAPGGTTRVYLLAMSHVSKRSVEQVSDLIRLVKPDVVAVELCKERAELLVDPQDAAKPPKVWHSRKVQIEGLPADDSDIWPSQEVLLSLLVCKPGRPVTQQDIEGDVLRLLSTGLFSSVKPGASNAGRDEAPGFLVRPGSEGAAGADERCLALVPPLGCIRFKAQARGLPAVTAMSVRVDSSLKAVDVDQTALSAICLQASDEGKKGADGMTTLLRTRQRVMELLSGHKVAVSFSGVETGRVEMLVKAVKATDPPFVSGLEGTAVNGEGFGIEPFRPQRGLVKVSKKIFIPQETIDAMRAERMGAAAAAEAGGKGEGEEGKGDPHRSTVSPHTRGVGGSSAHPRVRASLRPWSPEELAAAKQDEPPRRVVQDTLAQLMSTVYARIQSKAGRTVGLEPGAAWRAALEAATSVGCGTVLLADRPANVTQHRMGAGLAGDTGLRLIGAAALTLGSLVVTLGTSLLPDQADGGVLAAVLAAAVAVVLPIVAPFVEVSRFADMSEDQIEDAVAVKEPIDQGDLSKPLTLFGEDALLDWPGAFEALIPERDAFMAKAIAAVATGKPGVAPAYVFDEIDGKAVWRYAMPEGGPQRSAPQGLGDGALLGLRGVSAVVGVVGSAHARGMLREWPEALQNHDVSSLLADAE</sequence>
<gene>
    <name evidence="3" type="ORF">VaNZ11_000782</name>
</gene>
<reference evidence="3 4" key="1">
    <citation type="journal article" date="2023" name="IScience">
        <title>Expanded male sex-determining region conserved during the evolution of homothallism in the green alga Volvox.</title>
        <authorList>
            <person name="Yamamoto K."/>
            <person name="Matsuzaki R."/>
            <person name="Mahakham W."/>
            <person name="Heman W."/>
            <person name="Sekimoto H."/>
            <person name="Kawachi M."/>
            <person name="Minakuchi Y."/>
            <person name="Toyoda A."/>
            <person name="Nozaki H."/>
        </authorList>
    </citation>
    <scope>NUCLEOTIDE SEQUENCE [LARGE SCALE GENOMIC DNA]</scope>
    <source>
        <strain evidence="3 4">NIES-4468</strain>
    </source>
</reference>
<comment type="caution">
    <text evidence="3">The sequence shown here is derived from an EMBL/GenBank/DDBJ whole genome shotgun (WGS) entry which is preliminary data.</text>
</comment>
<keyword evidence="4" id="KW-1185">Reference proteome</keyword>